<reference evidence="1 2" key="1">
    <citation type="submission" date="2015-10" db="EMBL/GenBank/DDBJ databases">
        <title>Pseudomonas helleri sp. nov. and Pseudomonas weihenstephanensis sp. nov., isolated from raw cows milk.</title>
        <authorList>
            <person name="Von Neubeck M."/>
            <person name="Huptas C."/>
            <person name="Wenning M."/>
            <person name="Scherer S."/>
        </authorList>
    </citation>
    <scope>NUCLEOTIDE SEQUENCE [LARGE SCALE GENOMIC DNA]</scope>
    <source>
        <strain evidence="1 2">BSTT44</strain>
    </source>
</reference>
<evidence type="ECO:0000313" key="1">
    <source>
        <dbReference type="EMBL" id="KQB55183.1"/>
    </source>
</evidence>
<comment type="caution">
    <text evidence="1">The sequence shown here is derived from an EMBL/GenBank/DDBJ whole genome shotgun (WGS) entry which is preliminary data.</text>
</comment>
<accession>A0A0Q0XCC7</accession>
<dbReference type="STRING" id="1563157.AQS70_19480"/>
<evidence type="ECO:0000313" key="2">
    <source>
        <dbReference type="Proteomes" id="UP000050342"/>
    </source>
</evidence>
<gene>
    <name evidence="1" type="ORF">AQS70_19480</name>
</gene>
<dbReference type="EMBL" id="LLWH01000022">
    <property type="protein sequence ID" value="KQB55183.1"/>
    <property type="molecule type" value="Genomic_DNA"/>
</dbReference>
<dbReference type="InterPro" id="IPR010727">
    <property type="entry name" value="DUF1302"/>
</dbReference>
<name>A0A0Q0XCC7_9PSED</name>
<sequence length="591" mass="63852">MTPPATGGELVFGDLKSGLGPGIEWQQDDTRLTVKGAVSLGTIRRMDNPSQHLTSTENGMNLFNDGDLNYKRGDAVSTSLETYLQADLSHRNVGVFVSAKGWYDYAQKHQGVDYGSVPNGYRAGEPLSDDGFDAMARFSNAIINDAYVYANFQPGGHDLLVRLGDQAIPWVTPTTIGGGLQAVNAFDWAAARRSTSIADARTVAMPTLYAKLAVTDNLTVDAFNQFEFRPSAYPGCGTYLSVSDYAQPGCDQFLLNGSVLSAAAGRPIYTTDGQALNNPLDSVARGPDHRPGNNQYGASMQYRWDNVGLFGFYFADYTSRDAITQVVRTGPGVLTPPAANVGQAVPTGIAANYLRAFPTNVRMYALNFKTRLPGGTGIYAEYSYRPNQPIAWNGSDFITGLLAGNGPFAYLAKTPTGYLAPGYDRFRVSQFNLGATHPFPNVLGGEMKLSAEAGFKYVHNLPDIDDQRYGRPGFGSAPYGAGAKCTGPSTKCSLDGFVTPFSWGTRSKAEIHYKNVLPGLDLTPSLALLYDVKGHAYDGIFSEGRYAQLLGVRGVYQDSYTFNLSYLNTGGGDYNLVSDRSMFEASVGFRF</sequence>
<dbReference type="Pfam" id="PF06980">
    <property type="entry name" value="DUF1302"/>
    <property type="match status" value="1"/>
</dbReference>
<keyword evidence="2" id="KW-1185">Reference proteome</keyword>
<protein>
    <recommendedName>
        <fullName evidence="3">Adhesin</fullName>
    </recommendedName>
</protein>
<organism evidence="1 2">
    <name type="scientific">Pseudomonas endophytica</name>
    <dbReference type="NCBI Taxonomy" id="1563157"/>
    <lineage>
        <taxon>Bacteria</taxon>
        <taxon>Pseudomonadati</taxon>
        <taxon>Pseudomonadota</taxon>
        <taxon>Gammaproteobacteria</taxon>
        <taxon>Pseudomonadales</taxon>
        <taxon>Pseudomonadaceae</taxon>
        <taxon>Pseudomonas</taxon>
    </lineage>
</organism>
<evidence type="ECO:0008006" key="3">
    <source>
        <dbReference type="Google" id="ProtNLM"/>
    </source>
</evidence>
<dbReference type="Proteomes" id="UP000050342">
    <property type="component" value="Unassembled WGS sequence"/>
</dbReference>
<proteinExistence type="predicted"/>
<dbReference type="AlphaFoldDB" id="A0A0Q0XCC7"/>